<evidence type="ECO:0000313" key="8">
    <source>
        <dbReference type="EMBL" id="KAF5374813.1"/>
    </source>
</evidence>
<feature type="region of interest" description="Disordered" evidence="7">
    <location>
        <begin position="1"/>
        <end position="32"/>
    </location>
</feature>
<dbReference type="InterPro" id="IPR039205">
    <property type="entry name" value="NDUFA11"/>
</dbReference>
<reference evidence="8 9" key="1">
    <citation type="journal article" date="2020" name="ISME J.">
        <title>Uncovering the hidden diversity of litter-decomposition mechanisms in mushroom-forming fungi.</title>
        <authorList>
            <person name="Floudas D."/>
            <person name="Bentzer J."/>
            <person name="Ahren D."/>
            <person name="Johansson T."/>
            <person name="Persson P."/>
            <person name="Tunlid A."/>
        </authorList>
    </citation>
    <scope>NUCLEOTIDE SEQUENCE [LARGE SCALE GENOMIC DNA]</scope>
    <source>
        <strain evidence="8 9">CBS 291.85</strain>
    </source>
</reference>
<dbReference type="Proteomes" id="UP000559256">
    <property type="component" value="Unassembled WGS sequence"/>
</dbReference>
<dbReference type="OrthoDB" id="1913277at2759"/>
<protein>
    <recommendedName>
        <fullName evidence="10">NADH dehydrogenase [ubiquinone] 1 alpha subcomplex subunit 11</fullName>
    </recommendedName>
</protein>
<dbReference type="PANTHER" id="PTHR21382:SF1">
    <property type="entry name" value="NADH DEHYDROGENASE [UBIQUINONE] 1 ALPHA SUBCOMPLEX SUBUNIT 11"/>
    <property type="match status" value="1"/>
</dbReference>
<proteinExistence type="predicted"/>
<name>A0A8H5LZ23_9AGAR</name>
<keyword evidence="9" id="KW-1185">Reference proteome</keyword>
<organism evidence="8 9">
    <name type="scientific">Tetrapyrgos nigripes</name>
    <dbReference type="NCBI Taxonomy" id="182062"/>
    <lineage>
        <taxon>Eukaryota</taxon>
        <taxon>Fungi</taxon>
        <taxon>Dikarya</taxon>
        <taxon>Basidiomycota</taxon>
        <taxon>Agaricomycotina</taxon>
        <taxon>Agaricomycetes</taxon>
        <taxon>Agaricomycetidae</taxon>
        <taxon>Agaricales</taxon>
        <taxon>Marasmiineae</taxon>
        <taxon>Marasmiaceae</taxon>
        <taxon>Tetrapyrgos</taxon>
    </lineage>
</organism>
<feature type="compositionally biased region" description="Polar residues" evidence="7">
    <location>
        <begin position="12"/>
        <end position="31"/>
    </location>
</feature>
<evidence type="ECO:0008006" key="10">
    <source>
        <dbReference type="Google" id="ProtNLM"/>
    </source>
</evidence>
<dbReference type="GO" id="GO:0005743">
    <property type="term" value="C:mitochondrial inner membrane"/>
    <property type="evidence" value="ECO:0007669"/>
    <property type="project" value="UniProtKB-SubCell"/>
</dbReference>
<evidence type="ECO:0000256" key="3">
    <source>
        <dbReference type="ARBA" id="ARBA00022792"/>
    </source>
</evidence>
<sequence length="168" mass="17304">MPEHFDPKPVLKNTTTVGLQSGTSKSTSQHPFLTPETAAVGTVVSTLQNALGSHSRGAAGVFTRSGSTITFFTAMGAAFAFTESMVANQREKNDAINGAAGACAAGFLAGIRARSLPVSLAGCAFLGTVVGLFDQAGQFTGNRAGSSLSPEERSSFFKKPLELPESSE</sequence>
<keyword evidence="2" id="KW-0812">Transmembrane</keyword>
<dbReference type="PANTHER" id="PTHR21382">
    <property type="entry name" value="NADH-UBIQUINONE OXIDOREDUCTASE SUBUNIT"/>
    <property type="match status" value="1"/>
</dbReference>
<keyword evidence="4" id="KW-1133">Transmembrane helix</keyword>
<evidence type="ECO:0000256" key="5">
    <source>
        <dbReference type="ARBA" id="ARBA00023128"/>
    </source>
</evidence>
<keyword evidence="6" id="KW-0472">Membrane</keyword>
<evidence type="ECO:0000313" key="9">
    <source>
        <dbReference type="Proteomes" id="UP000559256"/>
    </source>
</evidence>
<dbReference type="GO" id="GO:0045271">
    <property type="term" value="C:respiratory chain complex I"/>
    <property type="evidence" value="ECO:0007669"/>
    <property type="project" value="InterPro"/>
</dbReference>
<evidence type="ECO:0000256" key="7">
    <source>
        <dbReference type="SAM" id="MobiDB-lite"/>
    </source>
</evidence>
<keyword evidence="5" id="KW-0496">Mitochondrion</keyword>
<evidence type="ECO:0000256" key="1">
    <source>
        <dbReference type="ARBA" id="ARBA00004448"/>
    </source>
</evidence>
<dbReference type="EMBL" id="JAACJM010000001">
    <property type="protein sequence ID" value="KAF5374813.1"/>
    <property type="molecule type" value="Genomic_DNA"/>
</dbReference>
<evidence type="ECO:0000256" key="4">
    <source>
        <dbReference type="ARBA" id="ARBA00022989"/>
    </source>
</evidence>
<feature type="region of interest" description="Disordered" evidence="7">
    <location>
        <begin position="142"/>
        <end position="168"/>
    </location>
</feature>
<accession>A0A8H5LZ23</accession>
<feature type="compositionally biased region" description="Basic and acidic residues" evidence="7">
    <location>
        <begin position="150"/>
        <end position="162"/>
    </location>
</feature>
<dbReference type="AlphaFoldDB" id="A0A8H5LZ23"/>
<evidence type="ECO:0000256" key="2">
    <source>
        <dbReference type="ARBA" id="ARBA00022692"/>
    </source>
</evidence>
<keyword evidence="3" id="KW-0999">Mitochondrion inner membrane</keyword>
<comment type="subcellular location">
    <subcellularLocation>
        <location evidence="1">Mitochondrion inner membrane</location>
        <topology evidence="1">Multi-pass membrane protein</topology>
    </subcellularLocation>
</comment>
<gene>
    <name evidence="8" type="ORF">D9758_000337</name>
</gene>
<dbReference type="GO" id="GO:0006120">
    <property type="term" value="P:mitochondrial electron transport, NADH to ubiquinone"/>
    <property type="evidence" value="ECO:0007669"/>
    <property type="project" value="InterPro"/>
</dbReference>
<comment type="caution">
    <text evidence="8">The sequence shown here is derived from an EMBL/GenBank/DDBJ whole genome shotgun (WGS) entry which is preliminary data.</text>
</comment>
<evidence type="ECO:0000256" key="6">
    <source>
        <dbReference type="ARBA" id="ARBA00023136"/>
    </source>
</evidence>